<reference evidence="22" key="1">
    <citation type="journal article" date="2019" name="Int. J. Syst. Evol. Microbiol.">
        <title>The Global Catalogue of Microorganisms (GCM) 10K type strain sequencing project: providing services to taxonomists for standard genome sequencing and annotation.</title>
        <authorList>
            <consortium name="The Broad Institute Genomics Platform"/>
            <consortium name="The Broad Institute Genome Sequencing Center for Infectious Disease"/>
            <person name="Wu L."/>
            <person name="Ma J."/>
        </authorList>
    </citation>
    <scope>NUCLEOTIDE SEQUENCE [LARGE SCALE GENOMIC DNA]</scope>
    <source>
        <strain evidence="22">CGMCC 1.12806</strain>
    </source>
</reference>
<dbReference type="EMBL" id="BMFZ01000007">
    <property type="protein sequence ID" value="GGA49869.1"/>
    <property type="molecule type" value="Genomic_DNA"/>
</dbReference>
<feature type="domain" description="5'-3' exonuclease" evidence="19">
    <location>
        <begin position="7"/>
        <end position="268"/>
    </location>
</feature>
<dbReference type="Pfam" id="PF01367">
    <property type="entry name" value="5_3_exonuc"/>
    <property type="match status" value="1"/>
</dbReference>
<organism evidence="21 22">
    <name type="scientific">Hafnia psychrotolerans</name>
    <dbReference type="NCBI Taxonomy" id="1477018"/>
    <lineage>
        <taxon>Bacteria</taxon>
        <taxon>Pseudomonadati</taxon>
        <taxon>Pseudomonadota</taxon>
        <taxon>Gammaproteobacteria</taxon>
        <taxon>Enterobacterales</taxon>
        <taxon>Hafniaceae</taxon>
        <taxon>Hafnia</taxon>
    </lineage>
</organism>
<evidence type="ECO:0000256" key="17">
    <source>
        <dbReference type="RuleBase" id="RU004460"/>
    </source>
</evidence>
<keyword evidence="5 17" id="KW-0808">Transferase</keyword>
<evidence type="ECO:0000259" key="20">
    <source>
        <dbReference type="SMART" id="SM00482"/>
    </source>
</evidence>
<dbReference type="Gene3D" id="3.30.70.370">
    <property type="match status" value="1"/>
</dbReference>
<dbReference type="RefSeq" id="WP_188474016.1">
    <property type="nucleotide sequence ID" value="NZ_BMFZ01000007.1"/>
</dbReference>
<keyword evidence="11 17" id="KW-0269">Exonuclease</keyword>
<evidence type="ECO:0000256" key="2">
    <source>
        <dbReference type="ARBA" id="ARBA00011541"/>
    </source>
</evidence>
<evidence type="ECO:0000256" key="9">
    <source>
        <dbReference type="ARBA" id="ARBA00022763"/>
    </source>
</evidence>
<dbReference type="CDD" id="cd09898">
    <property type="entry name" value="H3TH_53EXO"/>
    <property type="match status" value="1"/>
</dbReference>
<dbReference type="Pfam" id="PF01612">
    <property type="entry name" value="DNA_pol_A_exo1"/>
    <property type="match status" value="1"/>
</dbReference>
<dbReference type="InterPro" id="IPR002421">
    <property type="entry name" value="5-3_exonuclease"/>
</dbReference>
<keyword evidence="7 17" id="KW-0235">DNA replication</keyword>
<dbReference type="Proteomes" id="UP000627464">
    <property type="component" value="Unassembled WGS sequence"/>
</dbReference>
<dbReference type="CDD" id="cd08637">
    <property type="entry name" value="DNA_pol_A_pol_I_C"/>
    <property type="match status" value="1"/>
</dbReference>
<dbReference type="CDD" id="cd06139">
    <property type="entry name" value="DNA_polA_I_Ecoli_like_exo"/>
    <property type="match status" value="1"/>
</dbReference>
<comment type="caution">
    <text evidence="21">The sequence shown here is derived from an EMBL/GenBank/DDBJ whole genome shotgun (WGS) entry which is preliminary data.</text>
</comment>
<dbReference type="SUPFAM" id="SSF56672">
    <property type="entry name" value="DNA/RNA polymerases"/>
    <property type="match status" value="1"/>
</dbReference>
<dbReference type="PANTHER" id="PTHR10133:SF27">
    <property type="entry name" value="DNA POLYMERASE NU"/>
    <property type="match status" value="1"/>
</dbReference>
<feature type="domain" description="3'-5' exonuclease" evidence="18">
    <location>
        <begin position="335"/>
        <end position="522"/>
    </location>
</feature>
<dbReference type="InterPro" id="IPR036397">
    <property type="entry name" value="RNaseH_sf"/>
</dbReference>
<evidence type="ECO:0000313" key="21">
    <source>
        <dbReference type="EMBL" id="GGA49869.1"/>
    </source>
</evidence>
<evidence type="ECO:0000256" key="4">
    <source>
        <dbReference type="ARBA" id="ARBA00020311"/>
    </source>
</evidence>
<dbReference type="InterPro" id="IPR001098">
    <property type="entry name" value="DNA-dir_DNA_pol_A_palm_dom"/>
</dbReference>
<dbReference type="InterPro" id="IPR018320">
    <property type="entry name" value="DNA_polymerase_1"/>
</dbReference>
<evidence type="ECO:0000256" key="12">
    <source>
        <dbReference type="ARBA" id="ARBA00022932"/>
    </source>
</evidence>
<comment type="similarity">
    <text evidence="1 17">Belongs to the DNA polymerase type-A family.</text>
</comment>
<dbReference type="Gene3D" id="1.20.1060.10">
    <property type="entry name" value="Taq DNA Polymerase, Chain T, domain 4"/>
    <property type="match status" value="1"/>
</dbReference>
<dbReference type="SMART" id="SM00475">
    <property type="entry name" value="53EXOc"/>
    <property type="match status" value="1"/>
</dbReference>
<keyword evidence="8" id="KW-0540">Nuclease</keyword>
<evidence type="ECO:0000256" key="16">
    <source>
        <dbReference type="NCBIfam" id="TIGR00593"/>
    </source>
</evidence>
<keyword evidence="22" id="KW-1185">Reference proteome</keyword>
<dbReference type="InterPro" id="IPR008918">
    <property type="entry name" value="HhH2"/>
</dbReference>
<dbReference type="InterPro" id="IPR043502">
    <property type="entry name" value="DNA/RNA_pol_sf"/>
</dbReference>
<dbReference type="InterPro" id="IPR036279">
    <property type="entry name" value="5-3_exonuclease_C_sf"/>
</dbReference>
<dbReference type="SUPFAM" id="SSF88723">
    <property type="entry name" value="PIN domain-like"/>
    <property type="match status" value="1"/>
</dbReference>
<dbReference type="InterPro" id="IPR020045">
    <property type="entry name" value="DNA_polI_H3TH"/>
</dbReference>
<dbReference type="InterPro" id="IPR002298">
    <property type="entry name" value="DNA_polymerase_A"/>
</dbReference>
<dbReference type="InterPro" id="IPR020046">
    <property type="entry name" value="5-3_exonucl_a-hlix_arch_N"/>
</dbReference>
<accession>A0ABQ1GTM5</accession>
<keyword evidence="12 17" id="KW-0239">DNA-directed DNA polymerase</keyword>
<dbReference type="Pfam" id="PF02739">
    <property type="entry name" value="5_3_exonuc_N"/>
    <property type="match status" value="1"/>
</dbReference>
<keyword evidence="6 17" id="KW-0548">Nucleotidyltransferase</keyword>
<evidence type="ECO:0000256" key="6">
    <source>
        <dbReference type="ARBA" id="ARBA00022695"/>
    </source>
</evidence>
<name>A0ABQ1GTM5_9GAMM</name>
<dbReference type="SUPFAM" id="SSF53098">
    <property type="entry name" value="Ribonuclease H-like"/>
    <property type="match status" value="1"/>
</dbReference>
<dbReference type="SMART" id="SM00474">
    <property type="entry name" value="35EXOc"/>
    <property type="match status" value="1"/>
</dbReference>
<comment type="catalytic activity">
    <reaction evidence="15 17">
        <text>DNA(n) + a 2'-deoxyribonucleoside 5'-triphosphate = DNA(n+1) + diphosphate</text>
        <dbReference type="Rhea" id="RHEA:22508"/>
        <dbReference type="Rhea" id="RHEA-COMP:17339"/>
        <dbReference type="Rhea" id="RHEA-COMP:17340"/>
        <dbReference type="ChEBI" id="CHEBI:33019"/>
        <dbReference type="ChEBI" id="CHEBI:61560"/>
        <dbReference type="ChEBI" id="CHEBI:173112"/>
        <dbReference type="EC" id="2.7.7.7"/>
    </reaction>
</comment>
<dbReference type="PRINTS" id="PR00868">
    <property type="entry name" value="DNAPOLI"/>
</dbReference>
<dbReference type="SUPFAM" id="SSF47807">
    <property type="entry name" value="5' to 3' exonuclease, C-terminal subdomain"/>
    <property type="match status" value="1"/>
</dbReference>
<evidence type="ECO:0000256" key="3">
    <source>
        <dbReference type="ARBA" id="ARBA00012417"/>
    </source>
</evidence>
<dbReference type="SMART" id="SM00482">
    <property type="entry name" value="POLAc"/>
    <property type="match status" value="1"/>
</dbReference>
<dbReference type="InterPro" id="IPR012337">
    <property type="entry name" value="RNaseH-like_sf"/>
</dbReference>
<dbReference type="SMART" id="SM00279">
    <property type="entry name" value="HhH2"/>
    <property type="match status" value="1"/>
</dbReference>
<evidence type="ECO:0000256" key="5">
    <source>
        <dbReference type="ARBA" id="ARBA00022679"/>
    </source>
</evidence>
<dbReference type="InterPro" id="IPR029060">
    <property type="entry name" value="PIN-like_dom_sf"/>
</dbReference>
<dbReference type="CDD" id="cd09859">
    <property type="entry name" value="PIN_53EXO"/>
    <property type="match status" value="1"/>
</dbReference>
<dbReference type="InterPro" id="IPR002562">
    <property type="entry name" value="3'-5'_exonuclease_dom"/>
</dbReference>
<evidence type="ECO:0000256" key="13">
    <source>
        <dbReference type="ARBA" id="ARBA00023125"/>
    </source>
</evidence>
<sequence length="934" mass="103069">MAQIAENPLILVDGSSYLYRAYHAFPPLTNSAGEPTGAMYGVLNMLRSLLLQYTPSHVAVVFDAKGKTFRDELFDQYKSHRPPMPDDLRAQIEPLHQMVKAMGLPLLVVSGVEADDVIGTLALEAEKAGHAVLISTGDKDMAQLVTPGVTLINTMNNAILGPDEVAEKYGVPPELIIDFLALMGDSSDNIPGVPGVGEKTAQALLQGIGGLDALYADLDKISTLSFRGAKTMAAKLGENKEVAYLSYQLATIKTDVELDVTCDKLNVVEPNAAELHTLFARYEFKRWLADIEAGTWLSGKKSAQKATAGKKKGAAEIDIVVNDPIERAQLSQDGYVMILDQATLDEWIGYLKASEVFAFDTETDGLDTLTANLIGLSFAVAPGKAAYLPVAHDYLDSPVQLDRDLVLAQLKPLLEDEKQLKVGQNLKFDRGILLRYDIEMKGIAFDTMLESYVLDSVSGRHDMDSLADRYLGHKTVSFEDIAGKGKNQLTFNQIALEQAAPYAAEDADVTLQLHQTLWPKIQESKALTTVFNDIEMPLVPVLSHIERTGVLIDQHILAAHSKELTLRLAELEIKAHELAEEPFNLSSPKQLQAILYEKQKLPILKKTPGGAPSTNEEVLAELALDYPLPKVILEYRGLAKLKSTYTDKLPLMINPHSGRVHTSYHQAVTATGRLSSSDPNLQNIPVRNDEGRRIRQAFIAPKDHCIVAADYSQIELRIMAHLSKDEGLLKAFAEGKDIHKATAAEVFGTPLDNVTGEQRRSAKAINFGLIYGMSAFGLSRQLNIPRKESQRYMDLYFERYPGVLEYMERTRTQASEKGYVETLDGRRLYLPDIKSSNAMRRKGAERAAINAPMQGTAADIIKRAMINVADWLLQPDAPRARIIMQVHDELVFEVHNDDVEVVSEKVRSLMEGSMELAVPLKVEVGVGKNWDEAH</sequence>
<dbReference type="PROSITE" id="PS00447">
    <property type="entry name" value="DNA_POLYMERASE_A"/>
    <property type="match status" value="1"/>
</dbReference>
<gene>
    <name evidence="17 21" type="primary">polA</name>
    <name evidence="21" type="ORF">GCM10011328_26420</name>
</gene>
<dbReference type="Gene3D" id="3.40.50.1010">
    <property type="entry name" value="5'-nuclease"/>
    <property type="match status" value="1"/>
</dbReference>
<evidence type="ECO:0000313" key="22">
    <source>
        <dbReference type="Proteomes" id="UP000627464"/>
    </source>
</evidence>
<evidence type="ECO:0000256" key="10">
    <source>
        <dbReference type="ARBA" id="ARBA00022801"/>
    </source>
</evidence>
<dbReference type="PANTHER" id="PTHR10133">
    <property type="entry name" value="DNA POLYMERASE I"/>
    <property type="match status" value="1"/>
</dbReference>
<dbReference type="EC" id="2.7.7.7" evidence="3 16"/>
<evidence type="ECO:0000256" key="7">
    <source>
        <dbReference type="ARBA" id="ARBA00022705"/>
    </source>
</evidence>
<evidence type="ECO:0000256" key="15">
    <source>
        <dbReference type="ARBA" id="ARBA00049244"/>
    </source>
</evidence>
<dbReference type="NCBIfam" id="TIGR00593">
    <property type="entry name" value="pola"/>
    <property type="match status" value="1"/>
</dbReference>
<evidence type="ECO:0000256" key="11">
    <source>
        <dbReference type="ARBA" id="ARBA00022839"/>
    </source>
</evidence>
<dbReference type="Pfam" id="PF00476">
    <property type="entry name" value="DNA_pol_A"/>
    <property type="match status" value="1"/>
</dbReference>
<comment type="subunit">
    <text evidence="2">Single-chain monomer with multiple functions.</text>
</comment>
<keyword evidence="13 17" id="KW-0238">DNA-binding</keyword>
<dbReference type="Gene3D" id="3.30.420.10">
    <property type="entry name" value="Ribonuclease H-like superfamily/Ribonuclease H"/>
    <property type="match status" value="1"/>
</dbReference>
<evidence type="ECO:0000256" key="8">
    <source>
        <dbReference type="ARBA" id="ARBA00022722"/>
    </source>
</evidence>
<protein>
    <recommendedName>
        <fullName evidence="4 16">DNA polymerase I</fullName>
        <ecNumber evidence="3 16">2.7.7.7</ecNumber>
    </recommendedName>
</protein>
<keyword evidence="14 17" id="KW-0234">DNA repair</keyword>
<dbReference type="Gene3D" id="1.10.150.20">
    <property type="entry name" value="5' to 3' exonuclease, C-terminal subdomain"/>
    <property type="match status" value="2"/>
</dbReference>
<evidence type="ECO:0000259" key="19">
    <source>
        <dbReference type="SMART" id="SM00475"/>
    </source>
</evidence>
<dbReference type="NCBIfam" id="NF004397">
    <property type="entry name" value="PRK05755.1"/>
    <property type="match status" value="1"/>
</dbReference>
<keyword evidence="10 17" id="KW-0378">Hydrolase</keyword>
<keyword evidence="9 17" id="KW-0227">DNA damage</keyword>
<comment type="function">
    <text evidence="17">In addition to polymerase activity, this DNA polymerase exhibits 3'-5' and 5'-3' exonuclease activity.</text>
</comment>
<feature type="domain" description="DNA-directed DNA polymerase family A palm" evidence="20">
    <location>
        <begin position="691"/>
        <end position="898"/>
    </location>
</feature>
<proteinExistence type="inferred from homology"/>
<evidence type="ECO:0000256" key="1">
    <source>
        <dbReference type="ARBA" id="ARBA00007705"/>
    </source>
</evidence>
<evidence type="ECO:0000259" key="18">
    <source>
        <dbReference type="SMART" id="SM00474"/>
    </source>
</evidence>
<dbReference type="InterPro" id="IPR019760">
    <property type="entry name" value="DNA-dir_DNA_pol_A_CS"/>
</dbReference>
<evidence type="ECO:0000256" key="14">
    <source>
        <dbReference type="ARBA" id="ARBA00023204"/>
    </source>
</evidence>